<evidence type="ECO:0000313" key="2">
    <source>
        <dbReference type="Proteomes" id="UP000549617"/>
    </source>
</evidence>
<sequence length="83" mass="8838">MNIIVVIASAAKQSIVGHLAGLLRCARNDDQGKVPAPVPHRRFLSLSYSGMICFTPRGFLTSLNKAMPGISGLGCLGKSWIQV</sequence>
<comment type="caution">
    <text evidence="1">The sequence shown here is derived from an EMBL/GenBank/DDBJ whole genome shotgun (WGS) entry which is preliminary data.</text>
</comment>
<dbReference type="EMBL" id="JACIJC010000005">
    <property type="protein sequence ID" value="MBB5686963.1"/>
    <property type="molecule type" value="Genomic_DNA"/>
</dbReference>
<protein>
    <submittedName>
        <fullName evidence="1">Uncharacterized protein</fullName>
    </submittedName>
</protein>
<accession>A0A7W9AJQ5</accession>
<keyword evidence="2" id="KW-1185">Reference proteome</keyword>
<proteinExistence type="predicted"/>
<name>A0A7W9AJQ5_9SPHN</name>
<dbReference type="AlphaFoldDB" id="A0A7W9AJQ5"/>
<dbReference type="RefSeq" id="WP_184019983.1">
    <property type="nucleotide sequence ID" value="NZ_JACIJC010000005.1"/>
</dbReference>
<reference evidence="1 2" key="1">
    <citation type="submission" date="2020-08" db="EMBL/GenBank/DDBJ databases">
        <title>Genomic Encyclopedia of Type Strains, Phase IV (KMG-IV): sequencing the most valuable type-strain genomes for metagenomic binning, comparative biology and taxonomic classification.</title>
        <authorList>
            <person name="Goeker M."/>
        </authorList>
    </citation>
    <scope>NUCLEOTIDE SEQUENCE [LARGE SCALE GENOMIC DNA]</scope>
    <source>
        <strain evidence="1 2">DSM 25079</strain>
    </source>
</reference>
<evidence type="ECO:0000313" key="1">
    <source>
        <dbReference type="EMBL" id="MBB5686963.1"/>
    </source>
</evidence>
<gene>
    <name evidence="1" type="ORF">FHS49_002991</name>
</gene>
<dbReference type="Proteomes" id="UP000549617">
    <property type="component" value="Unassembled WGS sequence"/>
</dbReference>
<organism evidence="1 2">
    <name type="scientific">Sphingobium boeckii</name>
    <dbReference type="NCBI Taxonomy" id="1082345"/>
    <lineage>
        <taxon>Bacteria</taxon>
        <taxon>Pseudomonadati</taxon>
        <taxon>Pseudomonadota</taxon>
        <taxon>Alphaproteobacteria</taxon>
        <taxon>Sphingomonadales</taxon>
        <taxon>Sphingomonadaceae</taxon>
        <taxon>Sphingobium</taxon>
    </lineage>
</organism>